<reference evidence="10 12" key="2">
    <citation type="submission" date="2017-01" db="EMBL/GenBank/DDBJ databases">
        <authorList>
            <person name="Mah S.A."/>
            <person name="Swanson W.J."/>
            <person name="Moy G.W."/>
            <person name="Vacquier V.D."/>
        </authorList>
    </citation>
    <scope>NUCLEOTIDE SEQUENCE [LARGE SCALE GENOMIC DNA]</scope>
    <source>
        <strain evidence="10 12">ATCC 29606</strain>
    </source>
</reference>
<evidence type="ECO:0000256" key="4">
    <source>
        <dbReference type="ARBA" id="ARBA00022840"/>
    </source>
</evidence>
<dbReference type="InterPro" id="IPR003439">
    <property type="entry name" value="ABC_transporter-like_ATP-bd"/>
</dbReference>
<dbReference type="GO" id="GO:0015417">
    <property type="term" value="F:ABC-type polyamine transporter activity"/>
    <property type="evidence" value="ECO:0007669"/>
    <property type="project" value="UniProtKB-EC"/>
</dbReference>
<feature type="domain" description="ABC transporter" evidence="8">
    <location>
        <begin position="11"/>
        <end position="242"/>
    </location>
</feature>
<dbReference type="InterPro" id="IPR005893">
    <property type="entry name" value="PotA-like"/>
</dbReference>
<dbReference type="SMART" id="SM00382">
    <property type="entry name" value="AAA"/>
    <property type="match status" value="1"/>
</dbReference>
<keyword evidence="3 7" id="KW-0547">Nucleotide-binding</keyword>
<dbReference type="Gene3D" id="2.40.50.100">
    <property type="match status" value="1"/>
</dbReference>
<dbReference type="GO" id="GO:0016887">
    <property type="term" value="F:ATP hydrolysis activity"/>
    <property type="evidence" value="ECO:0007669"/>
    <property type="project" value="InterPro"/>
</dbReference>
<dbReference type="RefSeq" id="WP_027588726.1">
    <property type="nucleotide sequence ID" value="NZ_FMUP01000004.1"/>
</dbReference>
<dbReference type="EMBL" id="JTAK01000006">
    <property type="protein sequence ID" value="KHO63822.1"/>
    <property type="molecule type" value="Genomic_DNA"/>
</dbReference>
<dbReference type="InterPro" id="IPR013611">
    <property type="entry name" value="Transp-assoc_OB_typ2"/>
</dbReference>
<dbReference type="FunFam" id="3.40.50.300:FF:000042">
    <property type="entry name" value="Maltose/maltodextrin ABC transporter, ATP-binding protein"/>
    <property type="match status" value="1"/>
</dbReference>
<proteinExistence type="inferred from homology"/>
<dbReference type="PATRIC" id="fig|706570.3.peg.2988"/>
<accession>A0A0B3BWQ2</accession>
<keyword evidence="2 7" id="KW-1003">Cell membrane</keyword>
<dbReference type="PROSITE" id="PS50893">
    <property type="entry name" value="ABC_TRANSPORTER_2"/>
    <property type="match status" value="1"/>
</dbReference>
<dbReference type="AlphaFoldDB" id="A0A0B2D666"/>
<gene>
    <name evidence="7" type="primary">potA</name>
    <name evidence="9" type="ORF">PT85_15110</name>
    <name evidence="10" type="ORF">SAMN05421672_10527</name>
</gene>
<dbReference type="STRING" id="706570.PT85_15110"/>
<dbReference type="SUPFAM" id="SSF52540">
    <property type="entry name" value="P-loop containing nucleoside triphosphate hydrolases"/>
    <property type="match status" value="1"/>
</dbReference>
<dbReference type="PANTHER" id="PTHR42781:SF6">
    <property type="entry name" value="SPERMIDINE_PUTRESCINE IMPORT ATP-BINDING PROTEIN POTA"/>
    <property type="match status" value="1"/>
</dbReference>
<dbReference type="Pfam" id="PF08402">
    <property type="entry name" value="TOBE_2"/>
    <property type="match status" value="1"/>
</dbReference>
<comment type="similarity">
    <text evidence="7">Belongs to the ABC transporter superfamily. Spermidine/putrescine importer (TC 3.A.1.11.1) family.</text>
</comment>
<dbReference type="InterPro" id="IPR027417">
    <property type="entry name" value="P-loop_NTPase"/>
</dbReference>
<comment type="subunit">
    <text evidence="7">The complex is composed of two ATP-binding proteins (PotA), two transmembrane proteins (PotB and PotC) and a solute-binding protein (PotD).</text>
</comment>
<keyword evidence="5 7" id="KW-1278">Translocase</keyword>
<evidence type="ECO:0000259" key="8">
    <source>
        <dbReference type="PROSITE" id="PS50893"/>
    </source>
</evidence>
<comment type="function">
    <text evidence="7">Part of the ABC transporter complex PotABCD involved in spermidine/putrescine import. Responsible for energy coupling to the transport system.</text>
</comment>
<dbReference type="SUPFAM" id="SSF50331">
    <property type="entry name" value="MOP-like"/>
    <property type="match status" value="1"/>
</dbReference>
<keyword evidence="4 7" id="KW-0067">ATP-binding</keyword>
<dbReference type="Pfam" id="PF00005">
    <property type="entry name" value="ABC_tran"/>
    <property type="match status" value="1"/>
</dbReference>
<dbReference type="EMBL" id="FTMC01000005">
    <property type="protein sequence ID" value="SIQ30441.1"/>
    <property type="molecule type" value="Genomic_DNA"/>
</dbReference>
<name>A0A0B2D666_9PSED</name>
<dbReference type="OrthoDB" id="9802264at2"/>
<evidence type="ECO:0000313" key="11">
    <source>
        <dbReference type="Proteomes" id="UP000030980"/>
    </source>
</evidence>
<dbReference type="InterPro" id="IPR008995">
    <property type="entry name" value="Mo/tungstate-bd_C_term_dom"/>
</dbReference>
<keyword evidence="11" id="KW-1185">Reference proteome</keyword>
<accession>A0A0B2D666</accession>
<dbReference type="NCBIfam" id="TIGR01187">
    <property type="entry name" value="potA"/>
    <property type="match status" value="1"/>
</dbReference>
<dbReference type="Proteomes" id="UP000030980">
    <property type="component" value="Unassembled WGS sequence"/>
</dbReference>
<dbReference type="PANTHER" id="PTHR42781">
    <property type="entry name" value="SPERMIDINE/PUTRESCINE IMPORT ATP-BINDING PROTEIN POTA"/>
    <property type="match status" value="1"/>
</dbReference>
<protein>
    <recommendedName>
        <fullName evidence="7">Spermidine/putrescine import ATP-binding protein PotA</fullName>
        <ecNumber evidence="7">7.6.2.11</ecNumber>
    </recommendedName>
</protein>
<dbReference type="EC" id="7.6.2.11" evidence="7"/>
<keyword evidence="6 7" id="KW-0472">Membrane</keyword>
<dbReference type="GO" id="GO:0005524">
    <property type="term" value="F:ATP binding"/>
    <property type="evidence" value="ECO:0007669"/>
    <property type="project" value="UniProtKB-KW"/>
</dbReference>
<dbReference type="Gene3D" id="3.40.50.300">
    <property type="entry name" value="P-loop containing nucleotide triphosphate hydrolases"/>
    <property type="match status" value="1"/>
</dbReference>
<dbReference type="InterPro" id="IPR050093">
    <property type="entry name" value="ABC_SmlMolc_Importer"/>
</dbReference>
<evidence type="ECO:0000256" key="2">
    <source>
        <dbReference type="ARBA" id="ARBA00022475"/>
    </source>
</evidence>
<dbReference type="InterPro" id="IPR003593">
    <property type="entry name" value="AAA+_ATPase"/>
</dbReference>
<evidence type="ECO:0000313" key="12">
    <source>
        <dbReference type="Proteomes" id="UP000186079"/>
    </source>
</evidence>
<evidence type="ECO:0000256" key="7">
    <source>
        <dbReference type="RuleBase" id="RU364083"/>
    </source>
</evidence>
<sequence>MASHGADTAFLTFSNVKKTYDQQTLVVKDFSLEVARGEFITLLGPSGSGKTTCLMMLAGFEDVTSGEILINGRNITSIPPYRRNIGMVFQQYALFPHMTLRENLAYPLKLRKRPAAEIRARVDEYLALVELQGFAGRYPAQLSGGQRQRVALARALIFAPDIVLMDEPLGALDKKLREQMQFEIKRLHAQLEFTVIYVTHDQTEALTMSDRIAVFNEGVVQQCAPPNVLYERPANLFVADFIGESNKLGGVIEAVEADSVSVRLDDGTRVRTLKANRTTPGAATTVSVRPEKLTFTDRLGAVGNRIQARFVDRHYVGEFIRYHFTTAGGTPLVVKSLNDGSAPHLRAREEVTLAWLPEDSQALDRPAVATTP</sequence>
<keyword evidence="1 7" id="KW-0813">Transport</keyword>
<dbReference type="InterPro" id="IPR017871">
    <property type="entry name" value="ABC_transporter-like_CS"/>
</dbReference>
<dbReference type="PROSITE" id="PS00211">
    <property type="entry name" value="ABC_TRANSPORTER_1"/>
    <property type="match status" value="1"/>
</dbReference>
<evidence type="ECO:0000256" key="3">
    <source>
        <dbReference type="ARBA" id="ARBA00022741"/>
    </source>
</evidence>
<reference evidence="9 11" key="1">
    <citation type="submission" date="2014-11" db="EMBL/GenBank/DDBJ databases">
        <title>Genome sequence of Pseudomonas tuomuerensis JCM 14085.</title>
        <authorList>
            <person name="Shin S.-K."/>
            <person name="Yi H."/>
        </authorList>
    </citation>
    <scope>NUCLEOTIDE SEQUENCE [LARGE SCALE GENOMIC DNA]</scope>
    <source>
        <strain evidence="9 11">JCM 14085</strain>
    </source>
</reference>
<evidence type="ECO:0000313" key="10">
    <source>
        <dbReference type="EMBL" id="SIQ30441.1"/>
    </source>
</evidence>
<dbReference type="GO" id="GO:0043190">
    <property type="term" value="C:ATP-binding cassette (ABC) transporter complex"/>
    <property type="evidence" value="ECO:0007669"/>
    <property type="project" value="InterPro"/>
</dbReference>
<comment type="catalytic activity">
    <reaction evidence="7">
        <text>ATP + H2O + polyamine-[polyamine-binding protein]Side 1 = ADP + phosphate + polyamineSide 2 + [polyamine-binding protein]Side 1.</text>
        <dbReference type="EC" id="7.6.2.11"/>
    </reaction>
</comment>
<evidence type="ECO:0000313" key="9">
    <source>
        <dbReference type="EMBL" id="KHO63822.1"/>
    </source>
</evidence>
<organism evidence="9 11">
    <name type="scientific">Pseudomonas flexibilis</name>
    <dbReference type="NCBI Taxonomy" id="706570"/>
    <lineage>
        <taxon>Bacteria</taxon>
        <taxon>Pseudomonadati</taxon>
        <taxon>Pseudomonadota</taxon>
        <taxon>Gammaproteobacteria</taxon>
        <taxon>Pseudomonadales</taxon>
        <taxon>Pseudomonadaceae</taxon>
        <taxon>Pseudomonas</taxon>
    </lineage>
</organism>
<evidence type="ECO:0000256" key="6">
    <source>
        <dbReference type="ARBA" id="ARBA00023136"/>
    </source>
</evidence>
<dbReference type="Proteomes" id="UP000186079">
    <property type="component" value="Unassembled WGS sequence"/>
</dbReference>
<evidence type="ECO:0000256" key="1">
    <source>
        <dbReference type="ARBA" id="ARBA00022448"/>
    </source>
</evidence>
<evidence type="ECO:0000256" key="5">
    <source>
        <dbReference type="ARBA" id="ARBA00022967"/>
    </source>
</evidence>